<dbReference type="EMBL" id="CAJNOC010002281">
    <property type="protein sequence ID" value="CAF0923681.1"/>
    <property type="molecule type" value="Genomic_DNA"/>
</dbReference>
<dbReference type="Gene3D" id="3.30.1140.40">
    <property type="entry name" value="Tctex-1"/>
    <property type="match status" value="1"/>
</dbReference>
<evidence type="ECO:0000313" key="3">
    <source>
        <dbReference type="Proteomes" id="UP000663879"/>
    </source>
</evidence>
<proteinExistence type="inferred from homology"/>
<evidence type="ECO:0000256" key="1">
    <source>
        <dbReference type="ARBA" id="ARBA00005361"/>
    </source>
</evidence>
<dbReference type="Pfam" id="PF03645">
    <property type="entry name" value="Tctex-1"/>
    <property type="match status" value="1"/>
</dbReference>
<dbReference type="InterPro" id="IPR038586">
    <property type="entry name" value="Tctex-1-like_sf"/>
</dbReference>
<reference evidence="2" key="1">
    <citation type="submission" date="2021-02" db="EMBL/GenBank/DDBJ databases">
        <authorList>
            <person name="Nowell W R."/>
        </authorList>
    </citation>
    <scope>NUCLEOTIDE SEQUENCE</scope>
    <source>
        <strain evidence="2">Ploen Becks lab</strain>
    </source>
</reference>
<comment type="similarity">
    <text evidence="1">Belongs to the dynein light chain Tctex-type family.</text>
</comment>
<dbReference type="OrthoDB" id="10232727at2759"/>
<sequence>MHSIYGPDSLEDDIDDLIRRRTNEEDLKELEYELTEVLKDMCSYGYEVHCFDEFINLEKISFFVNDIKNELKSRFPRFKIIVNVTMGESLDQTFSMAVETFIDNKNDIYAHYAFQDDLNHFIASVFLISY</sequence>
<organism evidence="2 3">
    <name type="scientific">Brachionus calyciflorus</name>
    <dbReference type="NCBI Taxonomy" id="104777"/>
    <lineage>
        <taxon>Eukaryota</taxon>
        <taxon>Metazoa</taxon>
        <taxon>Spiralia</taxon>
        <taxon>Gnathifera</taxon>
        <taxon>Rotifera</taxon>
        <taxon>Eurotatoria</taxon>
        <taxon>Monogononta</taxon>
        <taxon>Pseudotrocha</taxon>
        <taxon>Ploima</taxon>
        <taxon>Brachionidae</taxon>
        <taxon>Brachionus</taxon>
    </lineage>
</organism>
<protein>
    <submittedName>
        <fullName evidence="2">Uncharacterized protein</fullName>
    </submittedName>
</protein>
<comment type="caution">
    <text evidence="2">The sequence shown here is derived from an EMBL/GenBank/DDBJ whole genome shotgun (WGS) entry which is preliminary data.</text>
</comment>
<keyword evidence="3" id="KW-1185">Reference proteome</keyword>
<dbReference type="AlphaFoldDB" id="A0A814B951"/>
<name>A0A814B951_9BILA</name>
<evidence type="ECO:0000313" key="2">
    <source>
        <dbReference type="EMBL" id="CAF0923681.1"/>
    </source>
</evidence>
<gene>
    <name evidence="2" type="ORF">OXX778_LOCUS12521</name>
</gene>
<dbReference type="InterPro" id="IPR005334">
    <property type="entry name" value="Tctex-1-like"/>
</dbReference>
<accession>A0A814B951</accession>
<dbReference type="Proteomes" id="UP000663879">
    <property type="component" value="Unassembled WGS sequence"/>
</dbReference>